<dbReference type="Gene3D" id="1.10.357.10">
    <property type="entry name" value="Tetracycline Repressor, domain 2"/>
    <property type="match status" value="1"/>
</dbReference>
<dbReference type="Proteomes" id="UP000275069">
    <property type="component" value="Chromosome"/>
</dbReference>
<reference evidence="6 7" key="1">
    <citation type="submission" date="2018-09" db="EMBL/GenBank/DDBJ databases">
        <title>Genome sequencing of strain 2DFW10M-5.</title>
        <authorList>
            <person name="Heo J."/>
            <person name="Kim S.-J."/>
            <person name="Kwon S.-W."/>
        </authorList>
    </citation>
    <scope>NUCLEOTIDE SEQUENCE [LARGE SCALE GENOMIC DNA]</scope>
    <source>
        <strain evidence="6 7">2DFW10M-5</strain>
    </source>
</reference>
<dbReference type="KEGG" id="gry:D7I44_14775"/>
<keyword evidence="2 4" id="KW-0238">DNA-binding</keyword>
<dbReference type="OrthoDB" id="956698at2"/>
<dbReference type="SUPFAM" id="SSF46689">
    <property type="entry name" value="Homeodomain-like"/>
    <property type="match status" value="1"/>
</dbReference>
<keyword evidence="7" id="KW-1185">Reference proteome</keyword>
<keyword evidence="3" id="KW-0804">Transcription</keyword>
<evidence type="ECO:0000256" key="1">
    <source>
        <dbReference type="ARBA" id="ARBA00023015"/>
    </source>
</evidence>
<dbReference type="GO" id="GO:0003700">
    <property type="term" value="F:DNA-binding transcription factor activity"/>
    <property type="evidence" value="ECO:0007669"/>
    <property type="project" value="TreeGrafter"/>
</dbReference>
<name>A0A387C2B1_9MICO</name>
<dbReference type="InterPro" id="IPR050109">
    <property type="entry name" value="HTH-type_TetR-like_transc_reg"/>
</dbReference>
<dbReference type="InterPro" id="IPR001647">
    <property type="entry name" value="HTH_TetR"/>
</dbReference>
<organism evidence="6 7">
    <name type="scientific">Gryllotalpicola protaetiae</name>
    <dbReference type="NCBI Taxonomy" id="2419771"/>
    <lineage>
        <taxon>Bacteria</taxon>
        <taxon>Bacillati</taxon>
        <taxon>Actinomycetota</taxon>
        <taxon>Actinomycetes</taxon>
        <taxon>Micrococcales</taxon>
        <taxon>Microbacteriaceae</taxon>
        <taxon>Gryllotalpicola</taxon>
    </lineage>
</organism>
<keyword evidence="1" id="KW-0805">Transcription regulation</keyword>
<protein>
    <submittedName>
        <fullName evidence="6">TetR family transcriptional regulator</fullName>
    </submittedName>
</protein>
<dbReference type="AlphaFoldDB" id="A0A387C2B1"/>
<feature type="DNA-binding region" description="H-T-H motif" evidence="4">
    <location>
        <begin position="39"/>
        <end position="58"/>
    </location>
</feature>
<evidence type="ECO:0000256" key="4">
    <source>
        <dbReference type="PROSITE-ProRule" id="PRU00335"/>
    </source>
</evidence>
<dbReference type="PANTHER" id="PTHR30055">
    <property type="entry name" value="HTH-TYPE TRANSCRIPTIONAL REGULATOR RUTR"/>
    <property type="match status" value="1"/>
</dbReference>
<dbReference type="GO" id="GO:0000976">
    <property type="term" value="F:transcription cis-regulatory region binding"/>
    <property type="evidence" value="ECO:0007669"/>
    <property type="project" value="TreeGrafter"/>
</dbReference>
<dbReference type="InterPro" id="IPR009057">
    <property type="entry name" value="Homeodomain-like_sf"/>
</dbReference>
<evidence type="ECO:0000256" key="3">
    <source>
        <dbReference type="ARBA" id="ARBA00023163"/>
    </source>
</evidence>
<dbReference type="PROSITE" id="PS50977">
    <property type="entry name" value="HTH_TETR_2"/>
    <property type="match status" value="1"/>
</dbReference>
<feature type="domain" description="HTH tetR-type" evidence="5">
    <location>
        <begin position="16"/>
        <end position="76"/>
    </location>
</feature>
<sequence>MSTQAASPGLRERKKSTLRARLIEAALELCEEAGYEATTVGQISQRVGVSTRTFNRYFATKDEVVLAHEDQVMDELVAALEARPPGESPLTALRGIFRDLLDDSRWNDARLRRFWRAEALIRDSPELMGANFARWEGRKERLARLFAARSGQVVGFEWRLLASVAFTAIGIALSEWAGLPAPDRVACARLIDAALGRVARGLDHTRP</sequence>
<evidence type="ECO:0000259" key="5">
    <source>
        <dbReference type="PROSITE" id="PS50977"/>
    </source>
</evidence>
<dbReference type="PRINTS" id="PR00455">
    <property type="entry name" value="HTHTETR"/>
</dbReference>
<accession>A0A387C2B1</accession>
<dbReference type="PROSITE" id="PS01081">
    <property type="entry name" value="HTH_TETR_1"/>
    <property type="match status" value="1"/>
</dbReference>
<dbReference type="PANTHER" id="PTHR30055:SF234">
    <property type="entry name" value="HTH-TYPE TRANSCRIPTIONAL REGULATOR BETI"/>
    <property type="match status" value="1"/>
</dbReference>
<evidence type="ECO:0000313" key="7">
    <source>
        <dbReference type="Proteomes" id="UP000275069"/>
    </source>
</evidence>
<evidence type="ECO:0000256" key="2">
    <source>
        <dbReference type="ARBA" id="ARBA00023125"/>
    </source>
</evidence>
<proteinExistence type="predicted"/>
<evidence type="ECO:0000313" key="6">
    <source>
        <dbReference type="EMBL" id="AYG04661.1"/>
    </source>
</evidence>
<dbReference type="Pfam" id="PF00440">
    <property type="entry name" value="TetR_N"/>
    <property type="match status" value="1"/>
</dbReference>
<dbReference type="EMBL" id="CP032624">
    <property type="protein sequence ID" value="AYG04661.1"/>
    <property type="molecule type" value="Genomic_DNA"/>
</dbReference>
<dbReference type="Gene3D" id="1.10.10.60">
    <property type="entry name" value="Homeodomain-like"/>
    <property type="match status" value="1"/>
</dbReference>
<gene>
    <name evidence="6" type="ORF">D7I44_14775</name>
</gene>
<dbReference type="InterPro" id="IPR023772">
    <property type="entry name" value="DNA-bd_HTH_TetR-type_CS"/>
</dbReference>